<dbReference type="InterPro" id="IPR027521">
    <property type="entry name" value="Usb1"/>
</dbReference>
<dbReference type="Proteomes" id="UP000788993">
    <property type="component" value="Unassembled WGS sequence"/>
</dbReference>
<dbReference type="AlphaFoldDB" id="A0A9P8P124"/>
<dbReference type="GO" id="GO:0004518">
    <property type="term" value="F:nuclease activity"/>
    <property type="evidence" value="ECO:0007669"/>
    <property type="project" value="InterPro"/>
</dbReference>
<reference evidence="2" key="1">
    <citation type="journal article" date="2021" name="Open Biol.">
        <title>Shared evolutionary footprints suggest mitochondrial oxidative damage underlies multiple complex I losses in fungi.</title>
        <authorList>
            <person name="Schikora-Tamarit M.A."/>
            <person name="Marcet-Houben M."/>
            <person name="Nosek J."/>
            <person name="Gabaldon T."/>
        </authorList>
    </citation>
    <scope>NUCLEOTIDE SEQUENCE</scope>
    <source>
        <strain evidence="2">NCAIM Y.01608</strain>
    </source>
</reference>
<reference evidence="2" key="2">
    <citation type="submission" date="2021-01" db="EMBL/GenBank/DDBJ databases">
        <authorList>
            <person name="Schikora-Tamarit M.A."/>
        </authorList>
    </citation>
    <scope>NUCLEOTIDE SEQUENCE</scope>
    <source>
        <strain evidence="2">NCAIM Y.01608</strain>
    </source>
</reference>
<comment type="caution">
    <text evidence="2">The sequence shown here is derived from an EMBL/GenBank/DDBJ whole genome shotgun (WGS) entry which is preliminary data.</text>
</comment>
<keyword evidence="3" id="KW-1185">Reference proteome</keyword>
<gene>
    <name evidence="2" type="ORF">OGATHE_004833</name>
</gene>
<organism evidence="2 3">
    <name type="scientific">Ogataea polymorpha</name>
    <dbReference type="NCBI Taxonomy" id="460523"/>
    <lineage>
        <taxon>Eukaryota</taxon>
        <taxon>Fungi</taxon>
        <taxon>Dikarya</taxon>
        <taxon>Ascomycota</taxon>
        <taxon>Saccharomycotina</taxon>
        <taxon>Pichiomycetes</taxon>
        <taxon>Pichiales</taxon>
        <taxon>Pichiaceae</taxon>
        <taxon>Ogataea</taxon>
    </lineage>
</organism>
<protein>
    <submittedName>
        <fullName evidence="2">Uncharacterized protein</fullName>
    </submittedName>
</protein>
<dbReference type="Gene3D" id="3.90.1140.10">
    <property type="entry name" value="Cyclic phosphodiesterase"/>
    <property type="match status" value="1"/>
</dbReference>
<name>A0A9P8P124_9ASCO</name>
<evidence type="ECO:0000256" key="1">
    <source>
        <dbReference type="SAM" id="MobiDB-lite"/>
    </source>
</evidence>
<sequence length="256" mass="29365">MQNIKIAFFMDLQYSSDSESDTQEALKPPERLLFKYSETPVFRRKETSTKRTSHLYLHIPLSDEQYALLHSLAQKFWNELSQRCVLHESATLQETLFDELTNTPKSLHISLSYNLTFEDDQKLREFIALVEENLPLRTPLMVGFSGEVRLLPSLDKSKQFVALIVDQDTRNKLRSTVELINHHVPGNRDGDNNIRYDPDLLHCTIGEIPQKDLQFSAHLQPVRLAAASVMASQGRRKTPLHQKGARGEKKPTQQAT</sequence>
<feature type="compositionally biased region" description="Basic and acidic residues" evidence="1">
    <location>
        <begin position="245"/>
        <end position="256"/>
    </location>
</feature>
<feature type="region of interest" description="Disordered" evidence="1">
    <location>
        <begin position="230"/>
        <end position="256"/>
    </location>
</feature>
<dbReference type="Pfam" id="PF09749">
    <property type="entry name" value="HVSL"/>
    <property type="match status" value="1"/>
</dbReference>
<feature type="compositionally biased region" description="Basic residues" evidence="1">
    <location>
        <begin position="234"/>
        <end position="244"/>
    </location>
</feature>
<evidence type="ECO:0000313" key="3">
    <source>
        <dbReference type="Proteomes" id="UP000788993"/>
    </source>
</evidence>
<dbReference type="GO" id="GO:0034477">
    <property type="term" value="P:U6 snRNA 3'-end processing"/>
    <property type="evidence" value="ECO:0007669"/>
    <property type="project" value="InterPro"/>
</dbReference>
<proteinExistence type="predicted"/>
<dbReference type="EMBL" id="JAEUBD010001266">
    <property type="protein sequence ID" value="KAH3663257.1"/>
    <property type="molecule type" value="Genomic_DNA"/>
</dbReference>
<accession>A0A9P8P124</accession>
<evidence type="ECO:0000313" key="2">
    <source>
        <dbReference type="EMBL" id="KAH3663257.1"/>
    </source>
</evidence>